<evidence type="ECO:0000313" key="5">
    <source>
        <dbReference type="EMBL" id="KKK54268.1"/>
    </source>
</evidence>
<dbReference type="Pfam" id="PF13365">
    <property type="entry name" value="Trypsin_2"/>
    <property type="match status" value="1"/>
</dbReference>
<keyword evidence="4" id="KW-0720">Serine protease</keyword>
<evidence type="ECO:0008006" key="6">
    <source>
        <dbReference type="Google" id="ProtNLM"/>
    </source>
</evidence>
<keyword evidence="2" id="KW-0732">Signal</keyword>
<name>A0A0F8WCF5_9ZZZZ</name>
<evidence type="ECO:0000256" key="2">
    <source>
        <dbReference type="ARBA" id="ARBA00022729"/>
    </source>
</evidence>
<dbReference type="SUPFAM" id="SSF50494">
    <property type="entry name" value="Trypsin-like serine proteases"/>
    <property type="match status" value="1"/>
</dbReference>
<dbReference type="InterPro" id="IPR043504">
    <property type="entry name" value="Peptidase_S1_PA_chymotrypsin"/>
</dbReference>
<gene>
    <name evidence="5" type="ORF">LCGC14_3086470</name>
</gene>
<reference evidence="5" key="1">
    <citation type="journal article" date="2015" name="Nature">
        <title>Complex archaea that bridge the gap between prokaryotes and eukaryotes.</title>
        <authorList>
            <person name="Spang A."/>
            <person name="Saw J.H."/>
            <person name="Jorgensen S.L."/>
            <person name="Zaremba-Niedzwiedzka K."/>
            <person name="Martijn J."/>
            <person name="Lind A.E."/>
            <person name="van Eijk R."/>
            <person name="Schleper C."/>
            <person name="Guy L."/>
            <person name="Ettema T.J."/>
        </authorList>
    </citation>
    <scope>NUCLEOTIDE SEQUENCE</scope>
</reference>
<dbReference type="Gene3D" id="2.40.10.10">
    <property type="entry name" value="Trypsin-like serine proteases"/>
    <property type="match status" value="1"/>
</dbReference>
<protein>
    <recommendedName>
        <fullName evidence="6">Serine protease</fullName>
    </recommendedName>
</protein>
<dbReference type="EMBL" id="LAZR01066084">
    <property type="protein sequence ID" value="KKK54268.1"/>
    <property type="molecule type" value="Genomic_DNA"/>
</dbReference>
<keyword evidence="1" id="KW-0645">Protease</keyword>
<dbReference type="AlphaFoldDB" id="A0A0F8WCF5"/>
<comment type="caution">
    <text evidence="5">The sequence shown here is derived from an EMBL/GenBank/DDBJ whole genome shotgun (WGS) entry which is preliminary data.</text>
</comment>
<evidence type="ECO:0000256" key="4">
    <source>
        <dbReference type="ARBA" id="ARBA00022825"/>
    </source>
</evidence>
<dbReference type="PROSITE" id="PS00673">
    <property type="entry name" value="V8_SER"/>
    <property type="match status" value="1"/>
</dbReference>
<evidence type="ECO:0000256" key="1">
    <source>
        <dbReference type="ARBA" id="ARBA00022670"/>
    </source>
</evidence>
<dbReference type="GO" id="GO:0006508">
    <property type="term" value="P:proteolysis"/>
    <property type="evidence" value="ECO:0007669"/>
    <property type="project" value="UniProtKB-KW"/>
</dbReference>
<feature type="non-terminal residue" evidence="5">
    <location>
        <position position="1"/>
    </location>
</feature>
<dbReference type="GO" id="GO:0008236">
    <property type="term" value="F:serine-type peptidase activity"/>
    <property type="evidence" value="ECO:0007669"/>
    <property type="project" value="UniProtKB-KW"/>
</dbReference>
<sequence>HVIRTHPKYDVALIMVEIFFKDKTKVKGFAIAKPQDKLYLVGHHLGRPYTYGEGVFAGYDDDTKDNLIYDIIQIPTLFGNSGSAVFDKDGDVVSMAFHLWSLGNDLWDAMNRLSFPFKDEWGGELLDGVEYYHKGPWEK</sequence>
<organism evidence="5">
    <name type="scientific">marine sediment metagenome</name>
    <dbReference type="NCBI Taxonomy" id="412755"/>
    <lineage>
        <taxon>unclassified sequences</taxon>
        <taxon>metagenomes</taxon>
        <taxon>ecological metagenomes</taxon>
    </lineage>
</organism>
<accession>A0A0F8WCF5</accession>
<proteinExistence type="predicted"/>
<keyword evidence="3" id="KW-0378">Hydrolase</keyword>
<evidence type="ECO:0000256" key="3">
    <source>
        <dbReference type="ARBA" id="ARBA00022801"/>
    </source>
</evidence>
<dbReference type="InterPro" id="IPR000126">
    <property type="entry name" value="V8_ser_AS"/>
</dbReference>
<dbReference type="InterPro" id="IPR009003">
    <property type="entry name" value="Peptidase_S1_PA"/>
</dbReference>